<dbReference type="Gene3D" id="1.20.5.190">
    <property type="match status" value="1"/>
</dbReference>
<keyword evidence="11" id="KW-1185">Reference proteome</keyword>
<evidence type="ECO:0000313" key="11">
    <source>
        <dbReference type="Proteomes" id="UP001552299"/>
    </source>
</evidence>
<keyword evidence="6" id="KW-0695">RNA-directed DNA polymerase</keyword>
<evidence type="ECO:0000256" key="5">
    <source>
        <dbReference type="ARBA" id="ARBA00022801"/>
    </source>
</evidence>
<protein>
    <recommendedName>
        <fullName evidence="9">Reverse transcriptase RNase H-like domain-containing protein</fullName>
    </recommendedName>
</protein>
<evidence type="ECO:0000256" key="3">
    <source>
        <dbReference type="ARBA" id="ARBA00022722"/>
    </source>
</evidence>
<keyword evidence="4" id="KW-0255">Endonuclease</keyword>
<dbReference type="AlphaFoldDB" id="A0ABD0U9L6"/>
<dbReference type="EMBL" id="JANQDX010000016">
    <property type="protein sequence ID" value="KAL0909469.1"/>
    <property type="molecule type" value="Genomic_DNA"/>
</dbReference>
<feature type="compositionally biased region" description="Basic and acidic residues" evidence="8">
    <location>
        <begin position="332"/>
        <end position="342"/>
    </location>
</feature>
<evidence type="ECO:0000256" key="7">
    <source>
        <dbReference type="SAM" id="Coils"/>
    </source>
</evidence>
<feature type="coiled-coil region" evidence="7">
    <location>
        <begin position="100"/>
        <end position="127"/>
    </location>
</feature>
<keyword evidence="2" id="KW-0548">Nucleotidyltransferase</keyword>
<reference evidence="10 11" key="1">
    <citation type="journal article" date="2024" name="Plant Biotechnol. J.">
        <title>Dendrobium thyrsiflorum genome and its molecular insights into genes involved in important horticultural traits.</title>
        <authorList>
            <person name="Chen B."/>
            <person name="Wang J.Y."/>
            <person name="Zheng P.J."/>
            <person name="Li K.L."/>
            <person name="Liang Y.M."/>
            <person name="Chen X.F."/>
            <person name="Zhang C."/>
            <person name="Zhao X."/>
            <person name="He X."/>
            <person name="Zhang G.Q."/>
            <person name="Liu Z.J."/>
            <person name="Xu Q."/>
        </authorList>
    </citation>
    <scope>NUCLEOTIDE SEQUENCE [LARGE SCALE GENOMIC DNA]</scope>
    <source>
        <strain evidence="10">GZMU011</strain>
    </source>
</reference>
<dbReference type="Proteomes" id="UP001552299">
    <property type="component" value="Unassembled WGS sequence"/>
</dbReference>
<dbReference type="GO" id="GO:0016787">
    <property type="term" value="F:hydrolase activity"/>
    <property type="evidence" value="ECO:0007669"/>
    <property type="project" value="UniProtKB-KW"/>
</dbReference>
<evidence type="ECO:0000256" key="4">
    <source>
        <dbReference type="ARBA" id="ARBA00022759"/>
    </source>
</evidence>
<evidence type="ECO:0000259" key="9">
    <source>
        <dbReference type="Pfam" id="PF17917"/>
    </source>
</evidence>
<keyword evidence="5" id="KW-0378">Hydrolase</keyword>
<name>A0ABD0U9L6_DENTH</name>
<comment type="caution">
    <text evidence="10">The sequence shown here is derived from an EMBL/GenBank/DDBJ whole genome shotgun (WGS) entry which is preliminary data.</text>
</comment>
<dbReference type="Pfam" id="PF17917">
    <property type="entry name" value="RT_RNaseH"/>
    <property type="match status" value="1"/>
</dbReference>
<keyword evidence="3" id="KW-0540">Nuclease</keyword>
<organism evidence="10 11">
    <name type="scientific">Dendrobium thyrsiflorum</name>
    <name type="common">Pinecone-like raceme dendrobium</name>
    <name type="synonym">Orchid</name>
    <dbReference type="NCBI Taxonomy" id="117978"/>
    <lineage>
        <taxon>Eukaryota</taxon>
        <taxon>Viridiplantae</taxon>
        <taxon>Streptophyta</taxon>
        <taxon>Embryophyta</taxon>
        <taxon>Tracheophyta</taxon>
        <taxon>Spermatophyta</taxon>
        <taxon>Magnoliopsida</taxon>
        <taxon>Liliopsida</taxon>
        <taxon>Asparagales</taxon>
        <taxon>Orchidaceae</taxon>
        <taxon>Epidendroideae</taxon>
        <taxon>Malaxideae</taxon>
        <taxon>Dendrobiinae</taxon>
        <taxon>Dendrobium</taxon>
    </lineage>
</organism>
<keyword evidence="7" id="KW-0175">Coiled coil</keyword>
<evidence type="ECO:0000313" key="10">
    <source>
        <dbReference type="EMBL" id="KAL0909469.1"/>
    </source>
</evidence>
<dbReference type="SUPFAM" id="SSF56672">
    <property type="entry name" value="DNA/RNA polymerases"/>
    <property type="match status" value="1"/>
</dbReference>
<evidence type="ECO:0000256" key="6">
    <source>
        <dbReference type="ARBA" id="ARBA00022918"/>
    </source>
</evidence>
<accession>A0ABD0U9L6</accession>
<feature type="region of interest" description="Disordered" evidence="8">
    <location>
        <begin position="332"/>
        <end position="363"/>
    </location>
</feature>
<gene>
    <name evidence="10" type="ORF">M5K25_020342</name>
</gene>
<dbReference type="InterPro" id="IPR041373">
    <property type="entry name" value="RT_RNaseH"/>
</dbReference>
<dbReference type="GO" id="GO:0003964">
    <property type="term" value="F:RNA-directed DNA polymerase activity"/>
    <property type="evidence" value="ECO:0007669"/>
    <property type="project" value="UniProtKB-KW"/>
</dbReference>
<evidence type="ECO:0000256" key="8">
    <source>
        <dbReference type="SAM" id="MobiDB-lite"/>
    </source>
</evidence>
<sequence length="363" mass="41531">MAHGSWLMAHGSAYPFPSLAKGLLGCPQLGRMSPKSETEKAKYKQLIENTDQSSRSIWERLMNNRGGEVPPPTCRSNCPVQKSILGSLAKIRGLMVGRKIKVLEGEIGQMKSEISDLQTQVSDLKRDISVIHDKIDSKFSIMEEMLKKARTAREVEKILSQSDEREDQEVEILEGIEKMPPLGPIPREESGRGYGERREEVGKEQRGADLERRWEGFEREVGNYDQREAEFERGGVCYDPRGAEFERRIARLKSVYERKLIVIVLAIKKWQPYLLGQHFIARTDQRSLKYLKADEDPQMESKESKRFKPIAGVAGTYSYQFNLLLRISGKEGTMEEDGSRLRPEHRHRANRPSRNASPPARDF</sequence>
<feature type="domain" description="Reverse transcriptase RNase H-like" evidence="9">
    <location>
        <begin position="254"/>
        <end position="296"/>
    </location>
</feature>
<keyword evidence="1" id="KW-0808">Transferase</keyword>
<proteinExistence type="predicted"/>
<evidence type="ECO:0000256" key="1">
    <source>
        <dbReference type="ARBA" id="ARBA00022679"/>
    </source>
</evidence>
<dbReference type="GO" id="GO:0004519">
    <property type="term" value="F:endonuclease activity"/>
    <property type="evidence" value="ECO:0007669"/>
    <property type="project" value="UniProtKB-KW"/>
</dbReference>
<evidence type="ECO:0000256" key="2">
    <source>
        <dbReference type="ARBA" id="ARBA00022695"/>
    </source>
</evidence>
<dbReference type="InterPro" id="IPR043502">
    <property type="entry name" value="DNA/RNA_pol_sf"/>
</dbReference>
<feature type="compositionally biased region" description="Basic and acidic residues" evidence="8">
    <location>
        <begin position="186"/>
        <end position="202"/>
    </location>
</feature>
<feature type="region of interest" description="Disordered" evidence="8">
    <location>
        <begin position="181"/>
        <end position="202"/>
    </location>
</feature>